<feature type="compositionally biased region" description="Pro residues" evidence="4">
    <location>
        <begin position="832"/>
        <end position="849"/>
    </location>
</feature>
<evidence type="ECO:0000313" key="6">
    <source>
        <dbReference type="EMBL" id="KIJ12905.1"/>
    </source>
</evidence>
<feature type="region of interest" description="Disordered" evidence="4">
    <location>
        <begin position="1"/>
        <end position="77"/>
    </location>
</feature>
<dbReference type="AlphaFoldDB" id="A0A0C9TBD3"/>
<dbReference type="SMART" id="SM00386">
    <property type="entry name" value="HAT"/>
    <property type="match status" value="8"/>
</dbReference>
<evidence type="ECO:0000256" key="4">
    <source>
        <dbReference type="SAM" id="MobiDB-lite"/>
    </source>
</evidence>
<dbReference type="GO" id="GO:0005737">
    <property type="term" value="C:cytoplasm"/>
    <property type="evidence" value="ECO:0007669"/>
    <property type="project" value="UniProtKB-SubCell"/>
</dbReference>
<dbReference type="HOGENOM" id="CLU_007630_0_0_1"/>
<keyword evidence="3" id="KW-0507">mRNA processing</keyword>
<dbReference type="GO" id="GO:0005634">
    <property type="term" value="C:nucleus"/>
    <property type="evidence" value="ECO:0007669"/>
    <property type="project" value="UniProtKB-SubCell"/>
</dbReference>
<dbReference type="EMBL" id="KN819358">
    <property type="protein sequence ID" value="KIJ12905.1"/>
    <property type="molecule type" value="Genomic_DNA"/>
</dbReference>
<reference evidence="7" key="2">
    <citation type="submission" date="2015-01" db="EMBL/GenBank/DDBJ databases">
        <title>Evolutionary Origins and Diversification of the Mycorrhizal Mutualists.</title>
        <authorList>
            <consortium name="DOE Joint Genome Institute"/>
            <consortium name="Mycorrhizal Genomics Consortium"/>
            <person name="Kohler A."/>
            <person name="Kuo A."/>
            <person name="Nagy L.G."/>
            <person name="Floudas D."/>
            <person name="Copeland A."/>
            <person name="Barry K.W."/>
            <person name="Cichocki N."/>
            <person name="Veneault-Fourrey C."/>
            <person name="LaButti K."/>
            <person name="Lindquist E.A."/>
            <person name="Lipzen A."/>
            <person name="Lundell T."/>
            <person name="Morin E."/>
            <person name="Murat C."/>
            <person name="Riley R."/>
            <person name="Ohm R."/>
            <person name="Sun H."/>
            <person name="Tunlid A."/>
            <person name="Henrissat B."/>
            <person name="Grigoriev I.V."/>
            <person name="Hibbett D.S."/>
            <person name="Martin F."/>
        </authorList>
    </citation>
    <scope>NUCLEOTIDE SEQUENCE [LARGE SCALE GENOMIC DNA]</scope>
    <source>
        <strain evidence="7">ATCC 200175</strain>
    </source>
</reference>
<keyword evidence="3" id="KW-0963">Cytoplasm</keyword>
<feature type="compositionally biased region" description="Gly residues" evidence="4">
    <location>
        <begin position="853"/>
        <end position="863"/>
    </location>
</feature>
<dbReference type="SUPFAM" id="SSF48452">
    <property type="entry name" value="TPR-like"/>
    <property type="match status" value="2"/>
</dbReference>
<dbReference type="OrthoDB" id="26282at2759"/>
<dbReference type="PANTHER" id="PTHR19980">
    <property type="entry name" value="RNA CLEAVAGE STIMULATION FACTOR"/>
    <property type="match status" value="1"/>
</dbReference>
<keyword evidence="2 3" id="KW-0539">Nucleus</keyword>
<evidence type="ECO:0000256" key="2">
    <source>
        <dbReference type="ARBA" id="ARBA00023242"/>
    </source>
</evidence>
<feature type="compositionally biased region" description="Basic and acidic residues" evidence="4">
    <location>
        <begin position="741"/>
        <end position="754"/>
    </location>
</feature>
<feature type="region of interest" description="Disordered" evidence="4">
    <location>
        <begin position="698"/>
        <end position="770"/>
    </location>
</feature>
<feature type="compositionally biased region" description="Basic and acidic residues" evidence="4">
    <location>
        <begin position="716"/>
        <end position="725"/>
    </location>
</feature>
<dbReference type="PANTHER" id="PTHR19980:SF0">
    <property type="entry name" value="CLEAVAGE STIMULATION FACTOR SUBUNIT 3"/>
    <property type="match status" value="1"/>
</dbReference>
<sequence length="863" mass="98275">MSEQHDIQNDNDTPTEIASQDAVYNPNGDKTQPNEEILNALNALNPRAISNATQNGHEQDHGQQENSQDSQQEPPSEWHALRDKLREHPQDPEGWNKLVDIAENAGDLEQIKQTYEALLETYPNTSSAQIAYLNHFLSPGLFQYAEELFKRFLRTSPLVDLWKFYLTYVRRVNTSPSSREAVSRAYEFALNRIGQDKDSGEIWHDYIQFLKAGETTTTWEEQQKMDALRKVYHRAVQIPLENVEKLWSELETFENSLNKITAKKFMSDLSPSYMQARTVLRQLQRHLGPLFPPPPPSSSSRPPIYLPPAPTFNAAERALVGSWKTYLKWEESNPLEFEEKDKATMISRIQGVYRKAIIRMRYYSEIWYMAFVWTSSIGKQEEALNVLKAGMEANPSSFLLHFAYAEAQEGRKEQGEVTATFDKFLDTLRADLEEFESRVNSANSSFSSDASGRTAPAGAPNAYGTSTSAFTEAGIVSNNSSFATQPADEKPPKSKELQERRTEYGLVWIMYIRYARRAHDLKTFRAVFAKARKDRWTPWEVYEAAALMEYHCNKDGGMGVASRIFEKGLESFGDEIEFVLRYLGFLISVNDDNNARALFERVIQTFPAERARPLWERWARYEYQFGDLEAAQKLEKRIAEVYPTDPPIKRFAQRHTYLGTDAIAARDLGFAMAGRQQVGPGSSSSIEKRTDSLVSITSTAHIQPPQPPPKRQPSPDLKRREDSVKPDFAPPAKRPRPSSPIRDRDRDRFSDGPARKRFGSPAGWEKDRDRELHTIKRDREHEDKSSNLPAVLSWFVGQLPNPASFDGPIFRTDDLMMLLRNAVIPSATRRATPPPPLPAPPRGRPPPDYGPYQGPGGGRGRRY</sequence>
<comment type="function">
    <text evidence="3">Component of the cleavage factor IA (CFIA) complex, which is involved in the endonucleolytic cleavage during polyadenylation-dependent pre-mRNA 3'-end formation.</text>
</comment>
<dbReference type="Proteomes" id="UP000053647">
    <property type="component" value="Unassembled WGS sequence"/>
</dbReference>
<accession>A0A0C9TBD3</accession>
<keyword evidence="1" id="KW-0677">Repeat</keyword>
<dbReference type="InterPro" id="IPR008847">
    <property type="entry name" value="Suf"/>
</dbReference>
<dbReference type="InterPro" id="IPR003107">
    <property type="entry name" value="HAT"/>
</dbReference>
<dbReference type="Pfam" id="PF05843">
    <property type="entry name" value="Suf"/>
    <property type="match status" value="1"/>
</dbReference>
<name>A0A0C9TBD3_PAXIN</name>
<evidence type="ECO:0000313" key="7">
    <source>
        <dbReference type="Proteomes" id="UP000053647"/>
    </source>
</evidence>
<dbReference type="GO" id="GO:0180010">
    <property type="term" value="P:co-transcriptional mRNA 3'-end processing, cleavage and polyadenylation pathway"/>
    <property type="evidence" value="ECO:0007669"/>
    <property type="project" value="UniProtKB-UniRule"/>
</dbReference>
<dbReference type="InterPro" id="IPR045243">
    <property type="entry name" value="Rna14-like"/>
</dbReference>
<dbReference type="GO" id="GO:0003729">
    <property type="term" value="F:mRNA binding"/>
    <property type="evidence" value="ECO:0007669"/>
    <property type="project" value="TreeGrafter"/>
</dbReference>
<comment type="subcellular location">
    <subcellularLocation>
        <location evidence="3">Nucleus</location>
    </subcellularLocation>
    <subcellularLocation>
        <location evidence="3">Cytoplasm</location>
    </subcellularLocation>
    <text evidence="3">Nucleus and/or cytoplasm.</text>
</comment>
<protein>
    <recommendedName>
        <fullName evidence="3">mRNA 3'-end-processing protein RNA14</fullName>
    </recommendedName>
</protein>
<dbReference type="Gene3D" id="1.25.40.1040">
    <property type="match status" value="2"/>
</dbReference>
<reference evidence="6 7" key="1">
    <citation type="submission" date="2014-06" db="EMBL/GenBank/DDBJ databases">
        <authorList>
            <consortium name="DOE Joint Genome Institute"/>
            <person name="Kuo A."/>
            <person name="Kohler A."/>
            <person name="Nagy L.G."/>
            <person name="Floudas D."/>
            <person name="Copeland A."/>
            <person name="Barry K.W."/>
            <person name="Cichocki N."/>
            <person name="Veneault-Fourrey C."/>
            <person name="LaButti K."/>
            <person name="Lindquist E.A."/>
            <person name="Lipzen A."/>
            <person name="Lundell T."/>
            <person name="Morin E."/>
            <person name="Murat C."/>
            <person name="Sun H."/>
            <person name="Tunlid A."/>
            <person name="Henrissat B."/>
            <person name="Grigoriev I.V."/>
            <person name="Hibbett D.S."/>
            <person name="Martin F."/>
            <person name="Nordberg H.P."/>
            <person name="Cantor M.N."/>
            <person name="Hua S.X."/>
        </authorList>
    </citation>
    <scope>NUCLEOTIDE SEQUENCE [LARGE SCALE GENOMIC DNA]</scope>
    <source>
        <strain evidence="6 7">ATCC 200175</strain>
    </source>
</reference>
<dbReference type="InterPro" id="IPR011990">
    <property type="entry name" value="TPR-like_helical_dom_sf"/>
</dbReference>
<evidence type="ECO:0000259" key="5">
    <source>
        <dbReference type="Pfam" id="PF05843"/>
    </source>
</evidence>
<feature type="domain" description="Suppressor of forked" evidence="5">
    <location>
        <begin position="79"/>
        <end position="668"/>
    </location>
</feature>
<organism evidence="6 7">
    <name type="scientific">Paxillus involutus ATCC 200175</name>
    <dbReference type="NCBI Taxonomy" id="664439"/>
    <lineage>
        <taxon>Eukaryota</taxon>
        <taxon>Fungi</taxon>
        <taxon>Dikarya</taxon>
        <taxon>Basidiomycota</taxon>
        <taxon>Agaricomycotina</taxon>
        <taxon>Agaricomycetes</taxon>
        <taxon>Agaricomycetidae</taxon>
        <taxon>Boletales</taxon>
        <taxon>Paxilineae</taxon>
        <taxon>Paxillaceae</taxon>
        <taxon>Paxillus</taxon>
    </lineage>
</organism>
<evidence type="ECO:0000256" key="1">
    <source>
        <dbReference type="ARBA" id="ARBA00022737"/>
    </source>
</evidence>
<evidence type="ECO:0000256" key="3">
    <source>
        <dbReference type="RuleBase" id="RU369035"/>
    </source>
</evidence>
<proteinExistence type="predicted"/>
<feature type="region of interest" description="Disordered" evidence="4">
    <location>
        <begin position="825"/>
        <end position="863"/>
    </location>
</feature>
<keyword evidence="7" id="KW-1185">Reference proteome</keyword>
<feature type="compositionally biased region" description="Polar residues" evidence="4">
    <location>
        <begin position="64"/>
        <end position="74"/>
    </location>
</feature>
<gene>
    <name evidence="6" type="ORF">PAXINDRAFT_117668</name>
</gene>